<comment type="subcellular location">
    <subcellularLocation>
        <location evidence="1">Cell membrane</location>
        <topology evidence="1">Multi-pass membrane protein</topology>
    </subcellularLocation>
</comment>
<proteinExistence type="inferred from homology"/>
<keyword evidence="9" id="KW-1185">Reference proteome</keyword>
<keyword evidence="4 7" id="KW-0812">Transmembrane</keyword>
<dbReference type="PANTHER" id="PTHR34584:SF1">
    <property type="entry name" value="NA(+)_H(+) ANTIPORTER SUBUNIT E1"/>
    <property type="match status" value="1"/>
</dbReference>
<dbReference type="RefSeq" id="WP_009540346.1">
    <property type="nucleotide sequence ID" value="NZ_ANHY01000007.1"/>
</dbReference>
<evidence type="ECO:0000313" key="8">
    <source>
        <dbReference type="EMBL" id="EKV30901.1"/>
    </source>
</evidence>
<dbReference type="PIRSF" id="PIRSF019239">
    <property type="entry name" value="MrpE"/>
    <property type="match status" value="1"/>
</dbReference>
<name>K9HR43_9PROT</name>
<keyword evidence="6 7" id="KW-0472">Membrane</keyword>
<dbReference type="GO" id="GO:0005886">
    <property type="term" value="C:plasma membrane"/>
    <property type="evidence" value="ECO:0007669"/>
    <property type="project" value="UniProtKB-SubCell"/>
</dbReference>
<keyword evidence="5 7" id="KW-1133">Transmembrane helix</keyword>
<dbReference type="Proteomes" id="UP000009881">
    <property type="component" value="Unassembled WGS sequence"/>
</dbReference>
<dbReference type="PANTHER" id="PTHR34584">
    <property type="entry name" value="NA(+)/H(+) ANTIPORTER SUBUNIT E1"/>
    <property type="match status" value="1"/>
</dbReference>
<keyword evidence="3" id="KW-1003">Cell membrane</keyword>
<comment type="caution">
    <text evidence="8">The sequence shown here is derived from an EMBL/GenBank/DDBJ whole genome shotgun (WGS) entry which is preliminary data.</text>
</comment>
<evidence type="ECO:0000256" key="6">
    <source>
        <dbReference type="ARBA" id="ARBA00023136"/>
    </source>
</evidence>
<sequence length="159" mass="17719">MFHAVGLGLVMYLLWLVLSGHYTGLLMTLGAISCAFIVWIVHRMDAIDHEAFPVHLSLRGTVFWPWLLWEIVKSNVDVAKIILDPRLPISPTVVRVPASQKTEFGRVIFANSITLTPGTMSVHMEDHTIVVHALTRSGADGLLNDDEMDRRVCKLEGSC</sequence>
<organism evidence="8 9">
    <name type="scientific">Caenispirillum salinarum AK4</name>
    <dbReference type="NCBI Taxonomy" id="1238182"/>
    <lineage>
        <taxon>Bacteria</taxon>
        <taxon>Pseudomonadati</taxon>
        <taxon>Pseudomonadota</taxon>
        <taxon>Alphaproteobacteria</taxon>
        <taxon>Rhodospirillales</taxon>
        <taxon>Novispirillaceae</taxon>
        <taxon>Caenispirillum</taxon>
    </lineage>
</organism>
<protein>
    <submittedName>
        <fullName evidence="8">Cation antiporter</fullName>
    </submittedName>
</protein>
<evidence type="ECO:0000256" key="2">
    <source>
        <dbReference type="ARBA" id="ARBA00006228"/>
    </source>
</evidence>
<evidence type="ECO:0000313" key="9">
    <source>
        <dbReference type="Proteomes" id="UP000009881"/>
    </source>
</evidence>
<reference evidence="8 9" key="1">
    <citation type="journal article" date="2013" name="Genome Announc.">
        <title>Draft Genome Sequence of an Alphaproteobacterium, Caenispirillum salinarum AK4(T), Isolated from a Solar Saltern.</title>
        <authorList>
            <person name="Khatri I."/>
            <person name="Singh A."/>
            <person name="Korpole S."/>
            <person name="Pinnaka A.K."/>
            <person name="Subramanian S."/>
        </authorList>
    </citation>
    <scope>NUCLEOTIDE SEQUENCE [LARGE SCALE GENOMIC DNA]</scope>
    <source>
        <strain evidence="8 9">AK4</strain>
    </source>
</reference>
<evidence type="ECO:0000256" key="5">
    <source>
        <dbReference type="ARBA" id="ARBA00022989"/>
    </source>
</evidence>
<feature type="transmembrane region" description="Helical" evidence="7">
    <location>
        <begin position="12"/>
        <end position="41"/>
    </location>
</feature>
<dbReference type="EMBL" id="ANHY01000007">
    <property type="protein sequence ID" value="EKV30901.1"/>
    <property type="molecule type" value="Genomic_DNA"/>
</dbReference>
<dbReference type="InterPro" id="IPR002758">
    <property type="entry name" value="Cation_antiport_E"/>
</dbReference>
<accession>K9HR43</accession>
<dbReference type="OrthoDB" id="9807187at2"/>
<dbReference type="STRING" id="1238182.C882_4238"/>
<evidence type="ECO:0000256" key="3">
    <source>
        <dbReference type="ARBA" id="ARBA00022475"/>
    </source>
</evidence>
<evidence type="ECO:0000256" key="7">
    <source>
        <dbReference type="SAM" id="Phobius"/>
    </source>
</evidence>
<dbReference type="GO" id="GO:0008324">
    <property type="term" value="F:monoatomic cation transmembrane transporter activity"/>
    <property type="evidence" value="ECO:0007669"/>
    <property type="project" value="InterPro"/>
</dbReference>
<dbReference type="Pfam" id="PF01899">
    <property type="entry name" value="MNHE"/>
    <property type="match status" value="1"/>
</dbReference>
<evidence type="ECO:0000256" key="1">
    <source>
        <dbReference type="ARBA" id="ARBA00004651"/>
    </source>
</evidence>
<gene>
    <name evidence="8" type="ORF">C882_4238</name>
</gene>
<comment type="similarity">
    <text evidence="2">Belongs to the CPA3 antiporters (TC 2.A.63) subunit E family.</text>
</comment>
<dbReference type="AlphaFoldDB" id="K9HR43"/>
<evidence type="ECO:0000256" key="4">
    <source>
        <dbReference type="ARBA" id="ARBA00022692"/>
    </source>
</evidence>
<dbReference type="eggNOG" id="COG1863">
    <property type="taxonomic scope" value="Bacteria"/>
</dbReference>